<evidence type="ECO:0000313" key="1">
    <source>
        <dbReference type="EMBL" id="BDI30825.1"/>
    </source>
</evidence>
<dbReference type="KEGG" id="ccot:CCAX7_28760"/>
<dbReference type="Gene3D" id="3.40.50.300">
    <property type="entry name" value="P-loop containing nucleotide triphosphate hydrolases"/>
    <property type="match status" value="1"/>
</dbReference>
<dbReference type="Proteomes" id="UP000287394">
    <property type="component" value="Chromosome"/>
</dbReference>
<protein>
    <submittedName>
        <fullName evidence="1">Uncharacterized protein</fullName>
    </submittedName>
</protein>
<dbReference type="SUPFAM" id="SSF53795">
    <property type="entry name" value="PEP carboxykinase-like"/>
    <property type="match status" value="1"/>
</dbReference>
<dbReference type="EMBL" id="AP025739">
    <property type="protein sequence ID" value="BDI30825.1"/>
    <property type="molecule type" value="Genomic_DNA"/>
</dbReference>
<dbReference type="InterPro" id="IPR027417">
    <property type="entry name" value="P-loop_NTPase"/>
</dbReference>
<gene>
    <name evidence="1" type="ORF">CCAX7_28760</name>
</gene>
<organism evidence="1 2">
    <name type="scientific">Capsulimonas corticalis</name>
    <dbReference type="NCBI Taxonomy" id="2219043"/>
    <lineage>
        <taxon>Bacteria</taxon>
        <taxon>Bacillati</taxon>
        <taxon>Armatimonadota</taxon>
        <taxon>Armatimonadia</taxon>
        <taxon>Capsulimonadales</taxon>
        <taxon>Capsulimonadaceae</taxon>
        <taxon>Capsulimonas</taxon>
    </lineage>
</organism>
<reference evidence="1 2" key="1">
    <citation type="journal article" date="2019" name="Int. J. Syst. Evol. Microbiol.">
        <title>Capsulimonas corticalis gen. nov., sp. nov., an aerobic capsulated bacterium, of a novel bacterial order, Capsulimonadales ord. nov., of the class Armatimonadia of the phylum Armatimonadetes.</title>
        <authorList>
            <person name="Li J."/>
            <person name="Kudo C."/>
            <person name="Tonouchi A."/>
        </authorList>
    </citation>
    <scope>NUCLEOTIDE SEQUENCE [LARGE SCALE GENOMIC DNA]</scope>
    <source>
        <strain evidence="1 2">AX-7</strain>
    </source>
</reference>
<dbReference type="OrthoDB" id="5430844at2"/>
<keyword evidence="2" id="KW-1185">Reference proteome</keyword>
<name>A0A402CT86_9BACT</name>
<dbReference type="RefSeq" id="WP_119320586.1">
    <property type="nucleotide sequence ID" value="NZ_AP025739.1"/>
</dbReference>
<sequence>MIYHINEFSVDSEFDLPCEMAGASSRLNAKSDMIALRRASLAHISCTMRKIRPQLIYDVGDGLLLEPNTTRGMLALHIDFKGRAMTVDCADDLLEIASAWAIHAGLGVATLTHGGIPLHGAGIQMVGRSIALMADSGAGKSTLSWFLLRHGARFANDDLIPVRMMGEEAIAFPSVSLYPKLSREAVDLHGMEIENLIPADYGVGEEEYYVPLPSAQRVAEPSPLAAIFLIRPQPLPKESLLKPKHMRTLVTSRRLSDEEATRTLRRNLHAAWLMERWMDGGKLNGLCHDLAARVPIYELSYPRFFAILPTLAQCVAQLIES</sequence>
<accession>A0A402CT86</accession>
<evidence type="ECO:0000313" key="2">
    <source>
        <dbReference type="Proteomes" id="UP000287394"/>
    </source>
</evidence>
<proteinExistence type="predicted"/>
<dbReference type="AlphaFoldDB" id="A0A402CT86"/>